<dbReference type="HOGENOM" id="CLU_2589681_0_0_1"/>
<protein>
    <submittedName>
        <fullName evidence="1">Unplaced genomic scaffold supercont1.3, whole genome shotgun sequence</fullName>
    </submittedName>
</protein>
<dbReference type="EMBL" id="KN847975">
    <property type="protein sequence ID" value="KIR49388.1"/>
    <property type="molecule type" value="Genomic_DNA"/>
</dbReference>
<sequence length="80" mass="8751">MSLSRINKGDDIYSTRDGRRSKASVRLYIQTGKLVALGIQANLSAVLFDGVSNFNMSMPGIMAGRDRMVRDLDGHVLGVH</sequence>
<organism evidence="1">
    <name type="scientific">Cryptococcus bacillisporus CA1280</name>
    <dbReference type="NCBI Taxonomy" id="1296109"/>
    <lineage>
        <taxon>Eukaryota</taxon>
        <taxon>Fungi</taxon>
        <taxon>Dikarya</taxon>
        <taxon>Basidiomycota</taxon>
        <taxon>Agaricomycotina</taxon>
        <taxon>Tremellomycetes</taxon>
        <taxon>Tremellales</taxon>
        <taxon>Cryptococcaceae</taxon>
        <taxon>Cryptococcus</taxon>
        <taxon>Cryptococcus gattii species complex</taxon>
    </lineage>
</organism>
<name>A0A0D0UME7_CRYGA</name>
<proteinExistence type="predicted"/>
<dbReference type="AlphaFoldDB" id="A0A0D0UME7"/>
<gene>
    <name evidence="1" type="ORF">I312_01543</name>
</gene>
<accession>A0A0D0UME7</accession>
<reference evidence="1" key="1">
    <citation type="submission" date="2015-01" db="EMBL/GenBank/DDBJ databases">
        <title>The Genome Sequence of Cryptococcus gattii CA1280.</title>
        <authorList>
            <consortium name="The Broad Institute Genomics Platform"/>
            <person name="Cuomo C."/>
            <person name="Litvintseva A."/>
            <person name="Chen Y."/>
            <person name="Heitman J."/>
            <person name="Sun S."/>
            <person name="Springer D."/>
            <person name="Dromer F."/>
            <person name="Young S."/>
            <person name="Zeng Q."/>
            <person name="Gargeya S."/>
            <person name="Abouelleil A."/>
            <person name="Alvarado L."/>
            <person name="Chapman S.B."/>
            <person name="Gainer-Dewar J."/>
            <person name="Goldberg J."/>
            <person name="Griggs A."/>
            <person name="Gujja S."/>
            <person name="Hansen M."/>
            <person name="Howarth C."/>
            <person name="Imamovic A."/>
            <person name="Larimer J."/>
            <person name="Murphy C."/>
            <person name="Naylor J."/>
            <person name="Pearson M."/>
            <person name="Priest M."/>
            <person name="Roberts A."/>
            <person name="Saif S."/>
            <person name="Shea T."/>
            <person name="Sykes S."/>
            <person name="Wortman J."/>
            <person name="Nusbaum C."/>
            <person name="Birren B."/>
        </authorList>
    </citation>
    <scope>NUCLEOTIDE SEQUENCE [LARGE SCALE GENOMIC DNA]</scope>
    <source>
        <strain evidence="1">CA1280</strain>
    </source>
</reference>
<evidence type="ECO:0000313" key="1">
    <source>
        <dbReference type="EMBL" id="KIR49388.1"/>
    </source>
</evidence>